<name>A0A268RXA6_SHOCL</name>
<dbReference type="Proteomes" id="UP000216133">
    <property type="component" value="Unassembled WGS sequence"/>
</dbReference>
<dbReference type="RefSeq" id="WP_095237820.1">
    <property type="nucleotide sequence ID" value="NZ_JAHHYG010000007.1"/>
</dbReference>
<proteinExistence type="predicted"/>
<comment type="caution">
    <text evidence="1">The sequence shown here is derived from an EMBL/GenBank/DDBJ whole genome shotgun (WGS) entry which is preliminary data.</text>
</comment>
<reference evidence="1 2" key="1">
    <citation type="submission" date="2017-07" db="EMBL/GenBank/DDBJ databases">
        <title>Isolation and whole genome analysis of endospore-forming bacteria from heroin.</title>
        <authorList>
            <person name="Kalinowski J."/>
            <person name="Ahrens B."/>
            <person name="Al-Dilaimi A."/>
            <person name="Winkler A."/>
            <person name="Wibberg D."/>
            <person name="Schleenbecker U."/>
            <person name="Ruckert C."/>
            <person name="Wolfel R."/>
            <person name="Grass G."/>
        </authorList>
    </citation>
    <scope>NUCLEOTIDE SEQUENCE [LARGE SCALE GENOMIC DNA]</scope>
    <source>
        <strain evidence="1 2">7523-2</strain>
    </source>
</reference>
<dbReference type="AlphaFoldDB" id="A0A268RXA6"/>
<dbReference type="EMBL" id="NPBS01000088">
    <property type="protein sequence ID" value="PAF24893.1"/>
    <property type="molecule type" value="Genomic_DNA"/>
</dbReference>
<accession>A0A268RXA6</accession>
<dbReference type="InterPro" id="IPR047705">
    <property type="entry name" value="AimR-like"/>
</dbReference>
<dbReference type="Pfam" id="PF22871">
    <property type="entry name" value="AimR"/>
    <property type="match status" value="1"/>
</dbReference>
<gene>
    <name evidence="1" type="ORF">CHH61_16380</name>
</gene>
<evidence type="ECO:0000313" key="1">
    <source>
        <dbReference type="EMBL" id="PAF24893.1"/>
    </source>
</evidence>
<protein>
    <submittedName>
        <fullName evidence="1">Uncharacterized protein</fullName>
    </submittedName>
</protein>
<sequence length="363" mass="42278">MNYSRKMVELLLTQKNIKLHELFSSERMIKEIAQQSYFRFEEWMLLVKYICPQETISIMNIYAPNVNQVDDIRDAFEYATIYEKLELLEKLLALHKERESLREWIVVYEITFQVLSGSMSLQQALEQVKYQYSRLQHPITRMRLQLIELTANFKLGNVRNALLFADQLQRDLMKLNPCYTKSVTASRLLLLMGLGKLYGEGNASTAEEYLQAVHSIKVAPEPVRASSYHALSILYSNKNLEHCWAYSKKSIIHAKQAELQDYVRALEYHKVPYIKNLHGEMFELNNTIPVEEHIHQYVIRNNNETALNLIHQLENEGKQSPFMLYYKGKATKDANLLMEAIMSFSTNGRADVVPFIKEDIAAL</sequence>
<evidence type="ECO:0000313" key="2">
    <source>
        <dbReference type="Proteomes" id="UP000216133"/>
    </source>
</evidence>
<organism evidence="1 2">
    <name type="scientific">Shouchella clausii</name>
    <name type="common">Alkalihalobacillus clausii</name>
    <dbReference type="NCBI Taxonomy" id="79880"/>
    <lineage>
        <taxon>Bacteria</taxon>
        <taxon>Bacillati</taxon>
        <taxon>Bacillota</taxon>
        <taxon>Bacilli</taxon>
        <taxon>Bacillales</taxon>
        <taxon>Bacillaceae</taxon>
        <taxon>Shouchella</taxon>
    </lineage>
</organism>
<dbReference type="NCBIfam" id="NF038310">
    <property type="entry name" value="lysogeny_AimR"/>
    <property type="match status" value="1"/>
</dbReference>